<accession>A0AAD9SQJ1</accession>
<evidence type="ECO:0000313" key="12">
    <source>
        <dbReference type="Proteomes" id="UP001265746"/>
    </source>
</evidence>
<comment type="caution">
    <text evidence="11">The sequence shown here is derived from an EMBL/GenBank/DDBJ whole genome shotgun (WGS) entry which is preliminary data.</text>
</comment>
<comment type="similarity">
    <text evidence="2">Belongs to the oligopeptide OPT transporter family.</text>
</comment>
<feature type="transmembrane region" description="Helical" evidence="10">
    <location>
        <begin position="584"/>
        <end position="604"/>
    </location>
</feature>
<feature type="transmembrane region" description="Helical" evidence="10">
    <location>
        <begin position="85"/>
        <end position="105"/>
    </location>
</feature>
<evidence type="ECO:0008006" key="13">
    <source>
        <dbReference type="Google" id="ProtNLM"/>
    </source>
</evidence>
<keyword evidence="4 10" id="KW-0812">Transmembrane</keyword>
<protein>
    <recommendedName>
        <fullName evidence="13">OPT superfamily oligopeptide transporter</fullName>
    </recommendedName>
</protein>
<evidence type="ECO:0000256" key="10">
    <source>
        <dbReference type="SAM" id="Phobius"/>
    </source>
</evidence>
<keyword evidence="12" id="KW-1185">Reference proteome</keyword>
<gene>
    <name evidence="11" type="ORF">N8I77_001371</name>
</gene>
<feature type="transmembrane region" description="Helical" evidence="10">
    <location>
        <begin position="662"/>
        <end position="684"/>
    </location>
</feature>
<dbReference type="GO" id="GO:0016020">
    <property type="term" value="C:membrane"/>
    <property type="evidence" value="ECO:0007669"/>
    <property type="project" value="UniProtKB-SubCell"/>
</dbReference>
<evidence type="ECO:0000256" key="3">
    <source>
        <dbReference type="ARBA" id="ARBA00022448"/>
    </source>
</evidence>
<evidence type="ECO:0000256" key="1">
    <source>
        <dbReference type="ARBA" id="ARBA00004141"/>
    </source>
</evidence>
<keyword evidence="5" id="KW-0571">Peptide transport</keyword>
<evidence type="ECO:0000313" key="11">
    <source>
        <dbReference type="EMBL" id="KAK2614560.1"/>
    </source>
</evidence>
<feature type="transmembrane region" description="Helical" evidence="10">
    <location>
        <begin position="433"/>
        <end position="459"/>
    </location>
</feature>
<name>A0AAD9SQJ1_PHOAM</name>
<evidence type="ECO:0000256" key="8">
    <source>
        <dbReference type="ARBA" id="ARBA00023136"/>
    </source>
</evidence>
<feature type="transmembrane region" description="Helical" evidence="10">
    <location>
        <begin position="406"/>
        <end position="427"/>
    </location>
</feature>
<dbReference type="AlphaFoldDB" id="A0AAD9SQJ1"/>
<evidence type="ECO:0000256" key="2">
    <source>
        <dbReference type="ARBA" id="ARBA00008807"/>
    </source>
</evidence>
<dbReference type="PANTHER" id="PTHR22601">
    <property type="entry name" value="ISP4 LIKE PROTEIN"/>
    <property type="match status" value="1"/>
</dbReference>
<dbReference type="InterPro" id="IPR004813">
    <property type="entry name" value="OPT"/>
</dbReference>
<dbReference type="InterPro" id="IPR004648">
    <property type="entry name" value="Oligpept_transpt"/>
</dbReference>
<keyword evidence="3" id="KW-0813">Transport</keyword>
<proteinExistence type="inferred from homology"/>
<dbReference type="Pfam" id="PF03169">
    <property type="entry name" value="OPT"/>
    <property type="match status" value="2"/>
</dbReference>
<feature type="transmembrane region" description="Helical" evidence="10">
    <location>
        <begin position="517"/>
        <end position="538"/>
    </location>
</feature>
<feature type="transmembrane region" description="Helical" evidence="10">
    <location>
        <begin position="179"/>
        <end position="197"/>
    </location>
</feature>
<reference evidence="11" key="1">
    <citation type="submission" date="2023-06" db="EMBL/GenBank/DDBJ databases">
        <authorList>
            <person name="Noh H."/>
        </authorList>
    </citation>
    <scope>NUCLEOTIDE SEQUENCE</scope>
    <source>
        <strain evidence="11">DUCC20226</strain>
    </source>
</reference>
<feature type="transmembrane region" description="Helical" evidence="10">
    <location>
        <begin position="258"/>
        <end position="277"/>
    </location>
</feature>
<feature type="compositionally biased region" description="Polar residues" evidence="9">
    <location>
        <begin position="1"/>
        <end position="15"/>
    </location>
</feature>
<keyword evidence="6" id="KW-0653">Protein transport</keyword>
<dbReference type="NCBIfam" id="TIGR00728">
    <property type="entry name" value="OPT_sfam"/>
    <property type="match status" value="1"/>
</dbReference>
<feature type="region of interest" description="Disordered" evidence="9">
    <location>
        <begin position="1"/>
        <end position="21"/>
    </location>
</feature>
<feature type="transmembrane region" description="Helical" evidence="10">
    <location>
        <begin position="111"/>
        <end position="132"/>
    </location>
</feature>
<dbReference type="EMBL" id="JAUJFL010000001">
    <property type="protein sequence ID" value="KAK2614560.1"/>
    <property type="molecule type" value="Genomic_DNA"/>
</dbReference>
<dbReference type="GO" id="GO:0015031">
    <property type="term" value="P:protein transport"/>
    <property type="evidence" value="ECO:0007669"/>
    <property type="project" value="UniProtKB-KW"/>
</dbReference>
<feature type="transmembrane region" description="Helical" evidence="10">
    <location>
        <begin position="624"/>
        <end position="650"/>
    </location>
</feature>
<keyword evidence="7 10" id="KW-1133">Transmembrane helix</keyword>
<dbReference type="GO" id="GO:0035673">
    <property type="term" value="F:oligopeptide transmembrane transporter activity"/>
    <property type="evidence" value="ECO:0007669"/>
    <property type="project" value="InterPro"/>
</dbReference>
<evidence type="ECO:0000256" key="9">
    <source>
        <dbReference type="SAM" id="MobiDB-lite"/>
    </source>
</evidence>
<evidence type="ECO:0000256" key="6">
    <source>
        <dbReference type="ARBA" id="ARBA00022927"/>
    </source>
</evidence>
<comment type="subcellular location">
    <subcellularLocation>
        <location evidence="1">Membrane</location>
        <topology evidence="1">Multi-pass membrane protein</topology>
    </subcellularLocation>
</comment>
<feature type="transmembrane region" description="Helical" evidence="10">
    <location>
        <begin position="480"/>
        <end position="497"/>
    </location>
</feature>
<evidence type="ECO:0000256" key="7">
    <source>
        <dbReference type="ARBA" id="ARBA00022989"/>
    </source>
</evidence>
<evidence type="ECO:0000256" key="5">
    <source>
        <dbReference type="ARBA" id="ARBA00022856"/>
    </source>
</evidence>
<dbReference type="Proteomes" id="UP001265746">
    <property type="component" value="Unassembled WGS sequence"/>
</dbReference>
<keyword evidence="8 10" id="KW-0472">Membrane</keyword>
<sequence length="718" mass="79944">MAQDRSSSPSETQSAVVEENGIDELRKNYSYTSSVEITREKTITSTRNDVERVGSEPLVANMEEMALKALHIDDDPMLNPWTFRVFFLGIGLSAFGSALATIFLYKPQSVSVSIIFLTVISYVGGVALETIIPQKGFVGRWLNPHAAPCYRDNVEQREWGCIRDRSSISAKAMKKKFNFFWIIFGIVAIWELFPQYVMPLLVGVSVFCLAQRNSLLITNVFGGSAGNEGLGLLSLCFDWQFVTTSCFYLPLQTLTNGFIGYLGCIGLFLGMYYGNVWDALKFPFLSQQLFSTNSSSTLFEIYNQSAILDSNFELDRNALEAQGLPFFSATNGAYLLTTNLGITATITHILLWNRDAVRSAFDFDFKSTLTYVKNPSLLWKRKSAPVSEAELDPHYRLMLAYKEVPAWWYLLILLASTITGIACIYVLGSTLPWWGFIIAITLSFLGTLFFGAMSGLLGFQVPITSLIQLIGGYLHPGKPVANMYFVLFGANAQAQALGLVGSLKLGQYGKLSPRCTFAMQIIGTLFGAIINYILMTAITTNQRDILLSIQGTNIWSGQVIQSFNSNAIAFGALSEFMFSIGRTYTWIVLALPLGFLFPLPFYFLHRRFPTFGFDYFVTPVLLWYLGYLSVGINSSVGIYFAIGFFVQFWVRKKHPEWFIKYNYLLAAAISGGTELLVFVTTFAVQGASGKAVEFPPYWGNNFQSGNPDYCAQNPALGS</sequence>
<organism evidence="11 12">
    <name type="scientific">Phomopsis amygdali</name>
    <name type="common">Fusicoccum amygdali</name>
    <dbReference type="NCBI Taxonomy" id="1214568"/>
    <lineage>
        <taxon>Eukaryota</taxon>
        <taxon>Fungi</taxon>
        <taxon>Dikarya</taxon>
        <taxon>Ascomycota</taxon>
        <taxon>Pezizomycotina</taxon>
        <taxon>Sordariomycetes</taxon>
        <taxon>Sordariomycetidae</taxon>
        <taxon>Diaporthales</taxon>
        <taxon>Diaporthaceae</taxon>
        <taxon>Diaporthe</taxon>
    </lineage>
</organism>
<evidence type="ECO:0000256" key="4">
    <source>
        <dbReference type="ARBA" id="ARBA00022692"/>
    </source>
</evidence>